<protein>
    <submittedName>
        <fullName evidence="2">Uncharacterized protein</fullName>
    </submittedName>
</protein>
<feature type="transmembrane region" description="Helical" evidence="1">
    <location>
        <begin position="46"/>
        <end position="65"/>
    </location>
</feature>
<dbReference type="Proteomes" id="UP001203058">
    <property type="component" value="Unassembled WGS sequence"/>
</dbReference>
<keyword evidence="3" id="KW-1185">Reference proteome</keyword>
<evidence type="ECO:0000313" key="2">
    <source>
        <dbReference type="EMBL" id="MCH8616186.1"/>
    </source>
</evidence>
<keyword evidence="1" id="KW-0472">Membrane</keyword>
<reference evidence="2 3" key="1">
    <citation type="submission" date="2022-03" db="EMBL/GenBank/DDBJ databases">
        <authorList>
            <person name="Jo J.-H."/>
            <person name="Im W.-T."/>
        </authorList>
    </citation>
    <scope>NUCLEOTIDE SEQUENCE [LARGE SCALE GENOMIC DNA]</scope>
    <source>
        <strain evidence="2 3">SM33</strain>
    </source>
</reference>
<evidence type="ECO:0000256" key="1">
    <source>
        <dbReference type="SAM" id="Phobius"/>
    </source>
</evidence>
<accession>A0ABS9VMI1</accession>
<gene>
    <name evidence="2" type="ORF">LZ016_08755</name>
</gene>
<proteinExistence type="predicted"/>
<name>A0ABS9VMI1_9SPHN</name>
<keyword evidence="1" id="KW-0812">Transmembrane</keyword>
<dbReference type="RefSeq" id="WP_241446998.1">
    <property type="nucleotide sequence ID" value="NZ_JAKZHW010000001.1"/>
</dbReference>
<keyword evidence="1" id="KW-1133">Transmembrane helix</keyword>
<dbReference type="EMBL" id="JAKZHW010000001">
    <property type="protein sequence ID" value="MCH8616186.1"/>
    <property type="molecule type" value="Genomic_DNA"/>
</dbReference>
<organism evidence="2 3">
    <name type="scientific">Sphingomonas telluris</name>
    <dbReference type="NCBI Taxonomy" id="2907998"/>
    <lineage>
        <taxon>Bacteria</taxon>
        <taxon>Pseudomonadati</taxon>
        <taxon>Pseudomonadota</taxon>
        <taxon>Alphaproteobacteria</taxon>
        <taxon>Sphingomonadales</taxon>
        <taxon>Sphingomonadaceae</taxon>
        <taxon>Sphingomonas</taxon>
    </lineage>
</organism>
<sequence length="70" mass="7488">MKWLTALAIGAILGFALPLALGGQGGAWMSSFAKWGTIRPLEGSPGLLFSIPLFLASAIGLRVFFNWHSR</sequence>
<comment type="caution">
    <text evidence="2">The sequence shown here is derived from an EMBL/GenBank/DDBJ whole genome shotgun (WGS) entry which is preliminary data.</text>
</comment>
<evidence type="ECO:0000313" key="3">
    <source>
        <dbReference type="Proteomes" id="UP001203058"/>
    </source>
</evidence>